<dbReference type="AlphaFoldDB" id="A0A067S516"/>
<sequence length="269" mass="28377">MNFGEAEQAGYKEHVVPVFSKFLRKCFTREDCRAAALPSGTTSLLAIIDDHSINYDRAVGDDFDDDAPLTSQNVSSTTKAKGPSAPDEDDDSDDDTPLGSPKASSTTKGKGPAAPRDPPTTTQVLASQVSSSSKHQRKKSQTQRLATQEAAQSLVDVTPRPLTPANDPPSCPPSAPPSPSSPKRPLPAVGAETPPINPSSTRATGSLAPDPVTSSTPVFSPLPGVKYGHPRRPRNPQPATVGHKRRAKDGAGKDGESKRRPLVATIFFI</sequence>
<evidence type="ECO:0000313" key="3">
    <source>
        <dbReference type="Proteomes" id="UP000027222"/>
    </source>
</evidence>
<evidence type="ECO:0000256" key="1">
    <source>
        <dbReference type="SAM" id="MobiDB-lite"/>
    </source>
</evidence>
<dbReference type="Proteomes" id="UP000027222">
    <property type="component" value="Unassembled WGS sequence"/>
</dbReference>
<evidence type="ECO:0000313" key="2">
    <source>
        <dbReference type="EMBL" id="KDR64947.1"/>
    </source>
</evidence>
<feature type="compositionally biased region" description="Basic and acidic residues" evidence="1">
    <location>
        <begin position="248"/>
        <end position="259"/>
    </location>
</feature>
<feature type="compositionally biased region" description="Polar residues" evidence="1">
    <location>
        <begin position="69"/>
        <end position="79"/>
    </location>
</feature>
<dbReference type="HOGENOM" id="CLU_1034566_0_0_1"/>
<feature type="region of interest" description="Disordered" evidence="1">
    <location>
        <begin position="56"/>
        <end position="260"/>
    </location>
</feature>
<proteinExistence type="predicted"/>
<organism evidence="2 3">
    <name type="scientific">Galerina marginata (strain CBS 339.88)</name>
    <dbReference type="NCBI Taxonomy" id="685588"/>
    <lineage>
        <taxon>Eukaryota</taxon>
        <taxon>Fungi</taxon>
        <taxon>Dikarya</taxon>
        <taxon>Basidiomycota</taxon>
        <taxon>Agaricomycotina</taxon>
        <taxon>Agaricomycetes</taxon>
        <taxon>Agaricomycetidae</taxon>
        <taxon>Agaricales</taxon>
        <taxon>Agaricineae</taxon>
        <taxon>Strophariaceae</taxon>
        <taxon>Galerina</taxon>
    </lineage>
</organism>
<dbReference type="EMBL" id="KL142640">
    <property type="protein sequence ID" value="KDR64947.1"/>
    <property type="molecule type" value="Genomic_DNA"/>
</dbReference>
<feature type="compositionally biased region" description="Acidic residues" evidence="1">
    <location>
        <begin position="86"/>
        <end position="96"/>
    </location>
</feature>
<feature type="compositionally biased region" description="Polar residues" evidence="1">
    <location>
        <begin position="142"/>
        <end position="151"/>
    </location>
</feature>
<protein>
    <submittedName>
        <fullName evidence="2">Uncharacterized protein</fullName>
    </submittedName>
</protein>
<name>A0A067S516_GALM3</name>
<keyword evidence="3" id="KW-1185">Reference proteome</keyword>
<reference evidence="3" key="1">
    <citation type="journal article" date="2014" name="Proc. Natl. Acad. Sci. U.S.A.">
        <title>Extensive sampling of basidiomycete genomes demonstrates inadequacy of the white-rot/brown-rot paradigm for wood decay fungi.</title>
        <authorList>
            <person name="Riley R."/>
            <person name="Salamov A.A."/>
            <person name="Brown D.W."/>
            <person name="Nagy L.G."/>
            <person name="Floudas D."/>
            <person name="Held B.W."/>
            <person name="Levasseur A."/>
            <person name="Lombard V."/>
            <person name="Morin E."/>
            <person name="Otillar R."/>
            <person name="Lindquist E.A."/>
            <person name="Sun H."/>
            <person name="LaButti K.M."/>
            <person name="Schmutz J."/>
            <person name="Jabbour D."/>
            <person name="Luo H."/>
            <person name="Baker S.E."/>
            <person name="Pisabarro A.G."/>
            <person name="Walton J.D."/>
            <person name="Blanchette R.A."/>
            <person name="Henrissat B."/>
            <person name="Martin F."/>
            <person name="Cullen D."/>
            <person name="Hibbett D.S."/>
            <person name="Grigoriev I.V."/>
        </authorList>
    </citation>
    <scope>NUCLEOTIDE SEQUENCE [LARGE SCALE GENOMIC DNA]</scope>
    <source>
        <strain evidence="3">CBS 339.88</strain>
    </source>
</reference>
<feature type="compositionally biased region" description="Pro residues" evidence="1">
    <location>
        <begin position="166"/>
        <end position="185"/>
    </location>
</feature>
<gene>
    <name evidence="2" type="ORF">GALMADRAFT_149138</name>
</gene>
<accession>A0A067S516</accession>